<dbReference type="SUPFAM" id="SSF46785">
    <property type="entry name" value="Winged helix' DNA-binding domain"/>
    <property type="match status" value="1"/>
</dbReference>
<protein>
    <submittedName>
        <fullName evidence="1">DNA-binding transcriptional regulator, IscR family</fullName>
    </submittedName>
</protein>
<dbReference type="Pfam" id="PF02082">
    <property type="entry name" value="Rrf2"/>
    <property type="match status" value="1"/>
</dbReference>
<gene>
    <name evidence="1" type="ORF">SAMN04488559_13114</name>
</gene>
<sequence length="143" mass="15293">MEISTKFTVAVHVMTLLALNKDKELTSAYLAGSVNTNPVVIRRIMGQLKQADLILTKAGVAGAVLTRSPEDISLLAIYRAVIQQPTLFGMHQDTNLTCTVGATIQQALEGHLLAAQQAMEASLANVSLADIIASIHVLTNEKK</sequence>
<dbReference type="EMBL" id="FOHA01000031">
    <property type="protein sequence ID" value="SES08980.1"/>
    <property type="molecule type" value="Genomic_DNA"/>
</dbReference>
<dbReference type="InterPro" id="IPR000944">
    <property type="entry name" value="Tscrpt_reg_Rrf2"/>
</dbReference>
<dbReference type="GO" id="GO:0003700">
    <property type="term" value="F:DNA-binding transcription factor activity"/>
    <property type="evidence" value="ECO:0007669"/>
    <property type="project" value="TreeGrafter"/>
</dbReference>
<dbReference type="PANTHER" id="PTHR33221">
    <property type="entry name" value="WINGED HELIX-TURN-HELIX TRANSCRIPTIONAL REGULATOR, RRF2 FAMILY"/>
    <property type="match status" value="1"/>
</dbReference>
<organism evidence="1 2">
    <name type="scientific">Isobaculum melis</name>
    <dbReference type="NCBI Taxonomy" id="142588"/>
    <lineage>
        <taxon>Bacteria</taxon>
        <taxon>Bacillati</taxon>
        <taxon>Bacillota</taxon>
        <taxon>Bacilli</taxon>
        <taxon>Lactobacillales</taxon>
        <taxon>Carnobacteriaceae</taxon>
        <taxon>Isobaculum</taxon>
    </lineage>
</organism>
<dbReference type="STRING" id="142588.SAMN04488559_13114"/>
<name>A0A1H9UHF9_9LACT</name>
<dbReference type="GO" id="GO:0003677">
    <property type="term" value="F:DNA binding"/>
    <property type="evidence" value="ECO:0007669"/>
    <property type="project" value="UniProtKB-KW"/>
</dbReference>
<dbReference type="InterPro" id="IPR036388">
    <property type="entry name" value="WH-like_DNA-bd_sf"/>
</dbReference>
<dbReference type="RefSeq" id="WP_092654241.1">
    <property type="nucleotide sequence ID" value="NZ_FOHA01000031.1"/>
</dbReference>
<keyword evidence="1" id="KW-0238">DNA-binding</keyword>
<dbReference type="PROSITE" id="PS51197">
    <property type="entry name" value="HTH_RRF2_2"/>
    <property type="match status" value="1"/>
</dbReference>
<dbReference type="InterPro" id="IPR036390">
    <property type="entry name" value="WH_DNA-bd_sf"/>
</dbReference>
<dbReference type="PANTHER" id="PTHR33221:SF15">
    <property type="entry name" value="HTH-TYPE TRANSCRIPTIONAL REGULATOR YWGB-RELATED"/>
    <property type="match status" value="1"/>
</dbReference>
<dbReference type="AlphaFoldDB" id="A0A1H9UHF9"/>
<dbReference type="Gene3D" id="1.10.10.10">
    <property type="entry name" value="Winged helix-like DNA-binding domain superfamily/Winged helix DNA-binding domain"/>
    <property type="match status" value="1"/>
</dbReference>
<accession>A0A1H9UHF9</accession>
<evidence type="ECO:0000313" key="1">
    <source>
        <dbReference type="EMBL" id="SES08980.1"/>
    </source>
</evidence>
<dbReference type="OrthoDB" id="213028at2"/>
<reference evidence="1 2" key="1">
    <citation type="submission" date="2016-10" db="EMBL/GenBank/DDBJ databases">
        <authorList>
            <person name="de Groot N.N."/>
        </authorList>
    </citation>
    <scope>NUCLEOTIDE SEQUENCE [LARGE SCALE GENOMIC DNA]</scope>
    <source>
        <strain evidence="1 2">DSM 13760</strain>
    </source>
</reference>
<proteinExistence type="predicted"/>
<dbReference type="GO" id="GO:0005829">
    <property type="term" value="C:cytosol"/>
    <property type="evidence" value="ECO:0007669"/>
    <property type="project" value="TreeGrafter"/>
</dbReference>
<dbReference type="Proteomes" id="UP000198948">
    <property type="component" value="Unassembled WGS sequence"/>
</dbReference>
<keyword evidence="2" id="KW-1185">Reference proteome</keyword>
<evidence type="ECO:0000313" key="2">
    <source>
        <dbReference type="Proteomes" id="UP000198948"/>
    </source>
</evidence>